<dbReference type="Proteomes" id="UP000632740">
    <property type="component" value="Unassembled WGS sequence"/>
</dbReference>
<keyword evidence="4" id="KW-1185">Reference proteome</keyword>
<dbReference type="EMBL" id="BONK01000011">
    <property type="protein sequence ID" value="GIG22451.1"/>
    <property type="molecule type" value="Genomic_DNA"/>
</dbReference>
<evidence type="ECO:0000313" key="4">
    <source>
        <dbReference type="Proteomes" id="UP000632740"/>
    </source>
</evidence>
<dbReference type="Gene3D" id="3.40.50.300">
    <property type="entry name" value="P-loop containing nucleotide triphosphate hydrolases"/>
    <property type="match status" value="1"/>
</dbReference>
<dbReference type="AlphaFoldDB" id="A0A919P2Y5"/>
<dbReference type="InterPro" id="IPR035421">
    <property type="entry name" value="Terminase_6C"/>
</dbReference>
<dbReference type="Gene3D" id="3.30.420.240">
    <property type="match status" value="1"/>
</dbReference>
<dbReference type="Pfam" id="PF03237">
    <property type="entry name" value="Terminase_6N"/>
    <property type="match status" value="1"/>
</dbReference>
<protein>
    <submittedName>
        <fullName evidence="3">DNA-packaging protein</fullName>
    </submittedName>
</protein>
<dbReference type="Pfam" id="PF17289">
    <property type="entry name" value="Terminase_6C"/>
    <property type="match status" value="1"/>
</dbReference>
<comment type="caution">
    <text evidence="3">The sequence shown here is derived from an EMBL/GenBank/DDBJ whole genome shotgun (WGS) entry which is preliminary data.</text>
</comment>
<keyword evidence="1" id="KW-1188">Viral release from host cell</keyword>
<reference evidence="3" key="1">
    <citation type="submission" date="2021-01" db="EMBL/GenBank/DDBJ databases">
        <title>Whole genome shotgun sequence of Cellulomonas chitinilytica NBRC 110799.</title>
        <authorList>
            <person name="Komaki H."/>
            <person name="Tamura T."/>
        </authorList>
    </citation>
    <scope>NUCLEOTIDE SEQUENCE</scope>
    <source>
        <strain evidence="3">NBRC 110799</strain>
    </source>
</reference>
<feature type="domain" description="Terminase large subunit gp17-like C-terminal" evidence="2">
    <location>
        <begin position="195"/>
        <end position="338"/>
    </location>
</feature>
<proteinExistence type="predicted"/>
<name>A0A919P2Y5_9CELL</name>
<sequence>MPEAAIVAPSHRHLREICVEGPSGVLRMARRLGRSVTWEPSRGLISFDNGAKVWTYSAEDEDRLRGGNFGAAWLDEPAVVPHIDRLWEVLRYSVRVGPRIRYLLTTTPRPSRWIKEISVAETTELRVVPTWANRENLSPDFVATLEAEDPNSRLYRQEILGQILEDVAGALLTWQVLDETRVARGDLPVMTRVVVGVDPSGGAGSRADETGIVVVGLGVDGDLYVLADESGRYTASEWAAAAWRAYDRFDASAVIAERNYGGDMVAENLRASRHSDLDRIKVVTSRISKLDRAVPIAAKFEKGTAHLVGTMPELETQLTGWVPTEGRSPDRLDAFVHAARELAGQRGESAISVPHGRIPRATPPTRDQLADELLHGLGALSPRARSMWRQIR</sequence>
<evidence type="ECO:0000313" key="3">
    <source>
        <dbReference type="EMBL" id="GIG22451.1"/>
    </source>
</evidence>
<dbReference type="InterPro" id="IPR027417">
    <property type="entry name" value="P-loop_NTPase"/>
</dbReference>
<organism evidence="3 4">
    <name type="scientific">Cellulomonas chitinilytica</name>
    <dbReference type="NCBI Taxonomy" id="398759"/>
    <lineage>
        <taxon>Bacteria</taxon>
        <taxon>Bacillati</taxon>
        <taxon>Actinomycetota</taxon>
        <taxon>Actinomycetes</taxon>
        <taxon>Micrococcales</taxon>
        <taxon>Cellulomonadaceae</taxon>
        <taxon>Cellulomonas</taxon>
    </lineage>
</organism>
<accession>A0A919P2Y5</accession>
<evidence type="ECO:0000256" key="1">
    <source>
        <dbReference type="ARBA" id="ARBA00022612"/>
    </source>
</evidence>
<gene>
    <name evidence="3" type="ORF">Cch01nite_31750</name>
</gene>
<evidence type="ECO:0000259" key="2">
    <source>
        <dbReference type="Pfam" id="PF17289"/>
    </source>
</evidence>